<evidence type="ECO:0000256" key="8">
    <source>
        <dbReference type="ARBA" id="ARBA00023136"/>
    </source>
</evidence>
<protein>
    <recommendedName>
        <fullName evidence="3 14">Galactosylgalactosylxylosylprotein 3-beta-glucuronosyltransferase</fullName>
        <ecNumber evidence="3 14">2.4.1.135</ecNumber>
    </recommendedName>
</protein>
<dbReference type="Pfam" id="PF03360">
    <property type="entry name" value="Glyco_transf_43"/>
    <property type="match status" value="1"/>
</dbReference>
<evidence type="ECO:0000256" key="7">
    <source>
        <dbReference type="ARBA" id="ARBA00022989"/>
    </source>
</evidence>
<comment type="similarity">
    <text evidence="2 14">Belongs to the glycosyltransferase 43 family.</text>
</comment>
<keyword evidence="5 14" id="KW-0812">Transmembrane</keyword>
<comment type="cofactor">
    <cofactor evidence="12 14">
        <name>Mn(2+)</name>
        <dbReference type="ChEBI" id="CHEBI:29035"/>
    </cofactor>
</comment>
<feature type="active site" description="Proton donor/acceptor" evidence="11">
    <location>
        <position position="248"/>
    </location>
</feature>
<evidence type="ECO:0000256" key="12">
    <source>
        <dbReference type="PIRSR" id="PIRSR605027-3"/>
    </source>
</evidence>
<dbReference type="GO" id="GO:0046872">
    <property type="term" value="F:metal ion binding"/>
    <property type="evidence" value="ECO:0007669"/>
    <property type="project" value="UniProtKB-KW"/>
</dbReference>
<comment type="pathway">
    <text evidence="14">Protein modification; protein glycosylation.</text>
</comment>
<evidence type="ECO:0000256" key="4">
    <source>
        <dbReference type="ARBA" id="ARBA00022679"/>
    </source>
</evidence>
<dbReference type="OMA" id="GWNVIWH"/>
<keyword evidence="12 14" id="KW-0464">Manganese</keyword>
<dbReference type="GO" id="GO:0000139">
    <property type="term" value="C:Golgi membrane"/>
    <property type="evidence" value="ECO:0007669"/>
    <property type="project" value="UniProtKB-SubCell"/>
</dbReference>
<evidence type="ECO:0000256" key="2">
    <source>
        <dbReference type="ARBA" id="ARBA00007706"/>
    </source>
</evidence>
<feature type="binding site" evidence="12">
    <location>
        <position position="157"/>
    </location>
    <ligand>
        <name>Mn(2+)</name>
        <dbReference type="ChEBI" id="CHEBI:29035"/>
    </ligand>
</feature>
<dbReference type="GO" id="GO:0050650">
    <property type="term" value="P:chondroitin sulfate proteoglycan biosynthetic process"/>
    <property type="evidence" value="ECO:0007669"/>
    <property type="project" value="TreeGrafter"/>
</dbReference>
<dbReference type="EC" id="2.4.1.135" evidence="3 14"/>
<keyword evidence="6 14" id="KW-0735">Signal-anchor</keyword>
<evidence type="ECO:0000256" key="9">
    <source>
        <dbReference type="ARBA" id="ARBA00023180"/>
    </source>
</evidence>
<comment type="subcellular location">
    <subcellularLocation>
        <location evidence="14">Golgi apparatus membrane</location>
        <topology evidence="14">Single-pass type II membrane protein</topology>
    </subcellularLocation>
    <subcellularLocation>
        <location evidence="1">Membrane</location>
        <topology evidence="1">Single-pass type II membrane protein</topology>
    </subcellularLocation>
</comment>
<comment type="caution">
    <text evidence="14">Lacks conserved residue(s) required for the propagation of feature annotation.</text>
</comment>
<keyword evidence="4 14" id="KW-0808">Transferase</keyword>
<organism evidence="15 16">
    <name type="scientific">Romanomermis culicivorax</name>
    <name type="common">Nematode worm</name>
    <dbReference type="NCBI Taxonomy" id="13658"/>
    <lineage>
        <taxon>Eukaryota</taxon>
        <taxon>Metazoa</taxon>
        <taxon>Ecdysozoa</taxon>
        <taxon>Nematoda</taxon>
        <taxon>Enoplea</taxon>
        <taxon>Dorylaimia</taxon>
        <taxon>Mermithida</taxon>
        <taxon>Mermithoidea</taxon>
        <taxon>Mermithidae</taxon>
        <taxon>Romanomermis</taxon>
    </lineage>
</organism>
<evidence type="ECO:0000256" key="3">
    <source>
        <dbReference type="ARBA" id="ARBA00012641"/>
    </source>
</evidence>
<dbReference type="PANTHER" id="PTHR10896:SF30">
    <property type="entry name" value="GALACTOSYLGALACTOSYLXYLOSYLPROTEIN 3-BETA-GLUCURONOSYLTRANSFERASE"/>
    <property type="match status" value="1"/>
</dbReference>
<keyword evidence="15" id="KW-1185">Reference proteome</keyword>
<dbReference type="GO" id="GO:0015018">
    <property type="term" value="F:galactosylgalactosylxylosylprotein 3-beta-glucuronosyltransferase activity"/>
    <property type="evidence" value="ECO:0007669"/>
    <property type="project" value="UniProtKB-UniRule"/>
</dbReference>
<dbReference type="PANTHER" id="PTHR10896">
    <property type="entry name" value="GALACTOSYLGALACTOSYLXYLOSYLPROTEIN 3-BETA-GLUCURONOSYLTRANSFERASE BETA-1,3-GLUCURONYLTRANSFERASE"/>
    <property type="match status" value="1"/>
</dbReference>
<evidence type="ECO:0000256" key="1">
    <source>
        <dbReference type="ARBA" id="ARBA00004606"/>
    </source>
</evidence>
<comment type="catalytic activity">
    <reaction evidence="10 14">
        <text>3-O-(beta-D-galactosyl-(1-&gt;3)-beta-D-galactosyl-(1-&gt;4)-beta-D-xylosyl)-L-seryl-[protein] + UDP-alpha-D-glucuronate = 3-O-(beta-D-GlcA-(1-&gt;3)-beta-D-Gal-(1-&gt;3)-beta-D-Gal-(1-&gt;4)-beta-D-Xyl)-L-seryl-[protein] + UDP + H(+)</text>
        <dbReference type="Rhea" id="RHEA:24168"/>
        <dbReference type="Rhea" id="RHEA-COMP:12571"/>
        <dbReference type="Rhea" id="RHEA-COMP:12573"/>
        <dbReference type="ChEBI" id="CHEBI:15378"/>
        <dbReference type="ChEBI" id="CHEBI:58052"/>
        <dbReference type="ChEBI" id="CHEBI:58223"/>
        <dbReference type="ChEBI" id="CHEBI:132090"/>
        <dbReference type="ChEBI" id="CHEBI:132093"/>
        <dbReference type="EC" id="2.4.1.135"/>
    </reaction>
</comment>
<accession>A0A915HHM9</accession>
<keyword evidence="12 14" id="KW-0479">Metal-binding</keyword>
<proteinExistence type="inferred from homology"/>
<evidence type="ECO:0000313" key="15">
    <source>
        <dbReference type="Proteomes" id="UP000887565"/>
    </source>
</evidence>
<evidence type="ECO:0000256" key="11">
    <source>
        <dbReference type="PIRSR" id="PIRSR605027-1"/>
    </source>
</evidence>
<sequence length="328" mass="38943">MKYLFFVVNLLCLFFIWRIWLNGPQSYDLIWTGADMCSSQHYAKKINHSRKIYMITPTYKRDVRKAEMTRLAQTLINVPNFHWIVVEDGKATDPVVRRLLERLNLNFTYIFEPKPTIKNITARGFSQRNKALALLKEKYDENLAEAWNTVVYFGDDDNTYDLRLFNEMRKIRKIIFNIFIIGMWPVAFCGGLKLEKLFVRNGTLTGFDVWWARKSRFRIDMAGFAINLGYLLTKSPRLPRFLHRGSIETSFLQQFLKNYGDIEPINLKKIKISSNDDDGREIEEDDDDDDRKMNEVLVWHTKTKKLDLVYEKNYSRHFKIPSDYGWEI</sequence>
<feature type="site" description="Interaction with galactose moiety of substrate glycoprotein" evidence="13">
    <location>
        <position position="195"/>
    </location>
</feature>
<keyword evidence="9" id="KW-0325">Glycoprotein</keyword>
<evidence type="ECO:0000256" key="14">
    <source>
        <dbReference type="RuleBase" id="RU363127"/>
    </source>
</evidence>
<reference evidence="16" key="1">
    <citation type="submission" date="2022-11" db="UniProtKB">
        <authorList>
            <consortium name="WormBaseParasite"/>
        </authorList>
    </citation>
    <scope>IDENTIFICATION</scope>
</reference>
<evidence type="ECO:0000256" key="13">
    <source>
        <dbReference type="PIRSR" id="PIRSR605027-4"/>
    </source>
</evidence>
<dbReference type="WBParaSite" id="nRc.2.0.1.t01138-RA">
    <property type="protein sequence ID" value="nRc.2.0.1.t01138-RA"/>
    <property type="gene ID" value="nRc.2.0.1.g01138"/>
</dbReference>
<evidence type="ECO:0000256" key="10">
    <source>
        <dbReference type="ARBA" id="ARBA00047979"/>
    </source>
</evidence>
<name>A0A915HHM9_ROMCU</name>
<dbReference type="GO" id="GO:0005975">
    <property type="term" value="P:carbohydrate metabolic process"/>
    <property type="evidence" value="ECO:0007669"/>
    <property type="project" value="TreeGrafter"/>
</dbReference>
<dbReference type="SUPFAM" id="SSF53448">
    <property type="entry name" value="Nucleotide-diphospho-sugar transferases"/>
    <property type="match status" value="1"/>
</dbReference>
<evidence type="ECO:0000313" key="16">
    <source>
        <dbReference type="WBParaSite" id="nRc.2.0.1.t01138-RA"/>
    </source>
</evidence>
<keyword evidence="14" id="KW-0333">Golgi apparatus</keyword>
<dbReference type="InterPro" id="IPR005027">
    <property type="entry name" value="Glyco_trans_43"/>
</dbReference>
<feature type="transmembrane region" description="Helical" evidence="14">
    <location>
        <begin position="174"/>
        <end position="195"/>
    </location>
</feature>
<feature type="transmembrane region" description="Helical" evidence="14">
    <location>
        <begin position="6"/>
        <end position="21"/>
    </location>
</feature>
<dbReference type="Proteomes" id="UP000887565">
    <property type="component" value="Unplaced"/>
</dbReference>
<evidence type="ECO:0000256" key="6">
    <source>
        <dbReference type="ARBA" id="ARBA00022968"/>
    </source>
</evidence>
<evidence type="ECO:0000256" key="5">
    <source>
        <dbReference type="ARBA" id="ARBA00022692"/>
    </source>
</evidence>
<dbReference type="InterPro" id="IPR029044">
    <property type="entry name" value="Nucleotide-diphossugar_trans"/>
</dbReference>
<keyword evidence="7 14" id="KW-1133">Transmembrane helix</keyword>
<dbReference type="AlphaFoldDB" id="A0A915HHM9"/>
<keyword evidence="8 14" id="KW-0472">Membrane</keyword>
<dbReference type="Gene3D" id="3.90.550.10">
    <property type="entry name" value="Spore Coat Polysaccharide Biosynthesis Protein SpsA, Chain A"/>
    <property type="match status" value="1"/>
</dbReference>